<dbReference type="AlphaFoldDB" id="A0A7T8K988"/>
<feature type="compositionally biased region" description="Basic residues" evidence="1">
    <location>
        <begin position="1"/>
        <end position="10"/>
    </location>
</feature>
<sequence>MRPDKKKTRHHDSQKSKKKALEKASKDAPSKKKTEPLPPPQPKIESNWANIDIPSEEEEDPHCEDWGETGPKF</sequence>
<gene>
    <name evidence="2" type="ORF">FKW44_012040</name>
</gene>
<proteinExistence type="predicted"/>
<reference evidence="3" key="1">
    <citation type="submission" date="2021-01" db="EMBL/GenBank/DDBJ databases">
        <title>Caligus Genome Assembly.</title>
        <authorList>
            <person name="Gallardo-Escarate C."/>
        </authorList>
    </citation>
    <scope>NUCLEOTIDE SEQUENCE [LARGE SCALE GENOMIC DNA]</scope>
</reference>
<feature type="non-terminal residue" evidence="2">
    <location>
        <position position="73"/>
    </location>
</feature>
<evidence type="ECO:0000256" key="1">
    <source>
        <dbReference type="SAM" id="MobiDB-lite"/>
    </source>
</evidence>
<dbReference type="Proteomes" id="UP000595437">
    <property type="component" value="Chromosome 7"/>
</dbReference>
<keyword evidence="3" id="KW-1185">Reference proteome</keyword>
<organism evidence="2 3">
    <name type="scientific">Caligus rogercresseyi</name>
    <name type="common">Sea louse</name>
    <dbReference type="NCBI Taxonomy" id="217165"/>
    <lineage>
        <taxon>Eukaryota</taxon>
        <taxon>Metazoa</taxon>
        <taxon>Ecdysozoa</taxon>
        <taxon>Arthropoda</taxon>
        <taxon>Crustacea</taxon>
        <taxon>Multicrustacea</taxon>
        <taxon>Hexanauplia</taxon>
        <taxon>Copepoda</taxon>
        <taxon>Siphonostomatoida</taxon>
        <taxon>Caligidae</taxon>
        <taxon>Caligus</taxon>
    </lineage>
</organism>
<dbReference type="EMBL" id="CP045896">
    <property type="protein sequence ID" value="QQP50888.1"/>
    <property type="molecule type" value="Genomic_DNA"/>
</dbReference>
<accession>A0A7T8K988</accession>
<evidence type="ECO:0000313" key="3">
    <source>
        <dbReference type="Proteomes" id="UP000595437"/>
    </source>
</evidence>
<feature type="compositionally biased region" description="Basic and acidic residues" evidence="1">
    <location>
        <begin position="11"/>
        <end position="35"/>
    </location>
</feature>
<evidence type="ECO:0000313" key="2">
    <source>
        <dbReference type="EMBL" id="QQP50888.1"/>
    </source>
</evidence>
<name>A0A7T8K988_CALRO</name>
<protein>
    <submittedName>
        <fullName evidence="2">Uncharacterized protein</fullName>
    </submittedName>
</protein>
<feature type="region of interest" description="Disordered" evidence="1">
    <location>
        <begin position="1"/>
        <end position="73"/>
    </location>
</feature>